<accession>A0AA45HHX8</accession>
<dbReference type="InterPro" id="IPR037294">
    <property type="entry name" value="ABC_BtuC-like"/>
</dbReference>
<keyword evidence="7 9" id="KW-0472">Membrane</keyword>
<feature type="transmembrane region" description="Helical" evidence="9">
    <location>
        <begin position="260"/>
        <end position="277"/>
    </location>
</feature>
<evidence type="ECO:0000256" key="1">
    <source>
        <dbReference type="ARBA" id="ARBA00004651"/>
    </source>
</evidence>
<keyword evidence="4" id="KW-1003">Cell membrane</keyword>
<keyword evidence="3 8" id="KW-0813">Transport</keyword>
<dbReference type="EMBL" id="QGGI01000016">
    <property type="protein sequence ID" value="PWJ89040.1"/>
    <property type="molecule type" value="Genomic_DNA"/>
</dbReference>
<dbReference type="PANTHER" id="PTHR30477:SF3">
    <property type="entry name" value="METAL TRANSPORT SYSTEM MEMBRANE PROTEIN CT_069-RELATED"/>
    <property type="match status" value="1"/>
</dbReference>
<dbReference type="GO" id="GO:0055085">
    <property type="term" value="P:transmembrane transport"/>
    <property type="evidence" value="ECO:0007669"/>
    <property type="project" value="InterPro"/>
</dbReference>
<protein>
    <submittedName>
        <fullName evidence="10">Manganese/zinc/iron transport system permease protein</fullName>
    </submittedName>
</protein>
<dbReference type="Pfam" id="PF00950">
    <property type="entry name" value="ABC-3"/>
    <property type="match status" value="1"/>
</dbReference>
<feature type="transmembrane region" description="Helical" evidence="9">
    <location>
        <begin position="68"/>
        <end position="87"/>
    </location>
</feature>
<evidence type="ECO:0000256" key="5">
    <source>
        <dbReference type="ARBA" id="ARBA00022692"/>
    </source>
</evidence>
<feature type="transmembrane region" description="Helical" evidence="9">
    <location>
        <begin position="41"/>
        <end position="61"/>
    </location>
</feature>
<dbReference type="Proteomes" id="UP000245921">
    <property type="component" value="Unassembled WGS sequence"/>
</dbReference>
<proteinExistence type="inferred from homology"/>
<keyword evidence="6 9" id="KW-1133">Transmembrane helix</keyword>
<dbReference type="PANTHER" id="PTHR30477">
    <property type="entry name" value="ABC-TRANSPORTER METAL-BINDING PROTEIN"/>
    <property type="match status" value="1"/>
</dbReference>
<organism evidence="10 11">
    <name type="scientific">Oceanotoga teriensis</name>
    <dbReference type="NCBI Taxonomy" id="515440"/>
    <lineage>
        <taxon>Bacteria</taxon>
        <taxon>Thermotogati</taxon>
        <taxon>Thermotogota</taxon>
        <taxon>Thermotogae</taxon>
        <taxon>Petrotogales</taxon>
        <taxon>Petrotogaceae</taxon>
        <taxon>Oceanotoga</taxon>
    </lineage>
</organism>
<comment type="similarity">
    <text evidence="2 8">Belongs to the ABC-3 integral membrane protein family.</text>
</comment>
<dbReference type="RefSeq" id="WP_109605682.1">
    <property type="nucleotide sequence ID" value="NZ_JAMHJO010000004.1"/>
</dbReference>
<dbReference type="GO" id="GO:0043190">
    <property type="term" value="C:ATP-binding cassette (ABC) transporter complex"/>
    <property type="evidence" value="ECO:0007669"/>
    <property type="project" value="InterPro"/>
</dbReference>
<evidence type="ECO:0000256" key="9">
    <source>
        <dbReference type="SAM" id="Phobius"/>
    </source>
</evidence>
<evidence type="ECO:0000313" key="11">
    <source>
        <dbReference type="Proteomes" id="UP000245921"/>
    </source>
</evidence>
<evidence type="ECO:0000256" key="6">
    <source>
        <dbReference type="ARBA" id="ARBA00022989"/>
    </source>
</evidence>
<evidence type="ECO:0000256" key="8">
    <source>
        <dbReference type="RuleBase" id="RU003943"/>
    </source>
</evidence>
<dbReference type="CDD" id="cd06550">
    <property type="entry name" value="TM_ABC_iron-siderophores_like"/>
    <property type="match status" value="1"/>
</dbReference>
<evidence type="ECO:0000256" key="4">
    <source>
        <dbReference type="ARBA" id="ARBA00022475"/>
    </source>
</evidence>
<feature type="transmembrane region" description="Helical" evidence="9">
    <location>
        <begin position="227"/>
        <end position="248"/>
    </location>
</feature>
<evidence type="ECO:0000313" key="10">
    <source>
        <dbReference type="EMBL" id="PWJ89040.1"/>
    </source>
</evidence>
<keyword evidence="11" id="KW-1185">Reference proteome</keyword>
<feature type="transmembrane region" description="Helical" evidence="9">
    <location>
        <begin position="188"/>
        <end position="215"/>
    </location>
</feature>
<name>A0AA45HHX8_9BACT</name>
<dbReference type="SUPFAM" id="SSF81345">
    <property type="entry name" value="ABC transporter involved in vitamin B12 uptake, BtuC"/>
    <property type="match status" value="1"/>
</dbReference>
<sequence>MDILKMFFSDYTIRTVSLGAGLLSLISGVLGSFAVLRKQSLIGDAISHASLPGIALVFLIFRTKDSIFLALGAIAISWIAALLINAIVDNTKIKYDSALGIILSVFFGFGMVLLTLVQKLPDANQAGLDKYLFGQAASLLAKDIINMSILGSISLIILLIFWKEFKLLSFDSEYAKSLGYNIKFLDTLLTTLIIVAIVVGLQTVGVVLMSAMLIAPAAASRQWTEKISIMVILAGILGFISGVSGAILSSTVSKLPTGPTIILIMTFITIFSFLFGSKRGLVWKWLRFKVKKTNYRKEFLIDSMYEIIKDHDNKSHEHSIDILKPILQNNNELKVYLKELQNQNIINIKNYNWSFTQKGIQAMKRKEVKE</sequence>
<dbReference type="GO" id="GO:0071281">
    <property type="term" value="P:cellular response to iron ion"/>
    <property type="evidence" value="ECO:0007669"/>
    <property type="project" value="UniProtKB-ARBA"/>
</dbReference>
<evidence type="ECO:0000256" key="7">
    <source>
        <dbReference type="ARBA" id="ARBA00023136"/>
    </source>
</evidence>
<evidence type="ECO:0000256" key="3">
    <source>
        <dbReference type="ARBA" id="ARBA00022448"/>
    </source>
</evidence>
<dbReference type="FunFam" id="1.10.3470.10:FF:000003">
    <property type="entry name" value="Iron ABC transporter permease SitD"/>
    <property type="match status" value="1"/>
</dbReference>
<dbReference type="GO" id="GO:0010043">
    <property type="term" value="P:response to zinc ion"/>
    <property type="evidence" value="ECO:0007669"/>
    <property type="project" value="TreeGrafter"/>
</dbReference>
<evidence type="ECO:0000256" key="2">
    <source>
        <dbReference type="ARBA" id="ARBA00008034"/>
    </source>
</evidence>
<feature type="transmembrane region" description="Helical" evidence="9">
    <location>
        <begin position="139"/>
        <end position="162"/>
    </location>
</feature>
<dbReference type="InterPro" id="IPR001626">
    <property type="entry name" value="ABC_TroCD"/>
</dbReference>
<reference evidence="10 11" key="1">
    <citation type="submission" date="2018-05" db="EMBL/GenBank/DDBJ databases">
        <title>Genomic Encyclopedia of Type Strains, Phase IV (KMG-IV): sequencing the most valuable type-strain genomes for metagenomic binning, comparative biology and taxonomic classification.</title>
        <authorList>
            <person name="Goeker M."/>
        </authorList>
    </citation>
    <scope>NUCLEOTIDE SEQUENCE [LARGE SCALE GENOMIC DNA]</scope>
    <source>
        <strain evidence="10 11">DSM 24906</strain>
    </source>
</reference>
<keyword evidence="5 8" id="KW-0812">Transmembrane</keyword>
<comment type="subcellular location">
    <subcellularLocation>
        <location evidence="1 8">Cell membrane</location>
        <topology evidence="1 8">Multi-pass membrane protein</topology>
    </subcellularLocation>
</comment>
<gene>
    <name evidence="10" type="ORF">C7380_11653</name>
</gene>
<comment type="caution">
    <text evidence="10">The sequence shown here is derived from an EMBL/GenBank/DDBJ whole genome shotgun (WGS) entry which is preliminary data.</text>
</comment>
<feature type="transmembrane region" description="Helical" evidence="9">
    <location>
        <begin position="99"/>
        <end position="118"/>
    </location>
</feature>
<dbReference type="Gene3D" id="1.10.3470.10">
    <property type="entry name" value="ABC transporter involved in vitamin B12 uptake, BtuC"/>
    <property type="match status" value="1"/>
</dbReference>
<dbReference type="AlphaFoldDB" id="A0AA45HHX8"/>